<gene>
    <name evidence="1" type="ORF">PLEPLA_LOCUS44482</name>
</gene>
<sequence>MWGIISHPIDQAVFRHDIQRMSAESGLDFLRRFPFSHGHCSRRFSGKTRSQHRDLRSVQTFAVTVLLPLSPPVSQAQESPLISSHQILDIL</sequence>
<dbReference type="AlphaFoldDB" id="A0A9N7ZA32"/>
<evidence type="ECO:0000313" key="1">
    <source>
        <dbReference type="EMBL" id="CAB1456690.1"/>
    </source>
</evidence>
<keyword evidence="2" id="KW-1185">Reference proteome</keyword>
<dbReference type="Proteomes" id="UP001153269">
    <property type="component" value="Unassembled WGS sequence"/>
</dbReference>
<dbReference type="EMBL" id="CADEAL010004307">
    <property type="protein sequence ID" value="CAB1456690.1"/>
    <property type="molecule type" value="Genomic_DNA"/>
</dbReference>
<name>A0A9N7ZA32_PLEPL</name>
<reference evidence="1" key="1">
    <citation type="submission" date="2020-03" db="EMBL/GenBank/DDBJ databases">
        <authorList>
            <person name="Weist P."/>
        </authorList>
    </citation>
    <scope>NUCLEOTIDE SEQUENCE</scope>
</reference>
<accession>A0A9N7ZA32</accession>
<comment type="caution">
    <text evidence="1">The sequence shown here is derived from an EMBL/GenBank/DDBJ whole genome shotgun (WGS) entry which is preliminary data.</text>
</comment>
<organism evidence="1 2">
    <name type="scientific">Pleuronectes platessa</name>
    <name type="common">European plaice</name>
    <dbReference type="NCBI Taxonomy" id="8262"/>
    <lineage>
        <taxon>Eukaryota</taxon>
        <taxon>Metazoa</taxon>
        <taxon>Chordata</taxon>
        <taxon>Craniata</taxon>
        <taxon>Vertebrata</taxon>
        <taxon>Euteleostomi</taxon>
        <taxon>Actinopterygii</taxon>
        <taxon>Neopterygii</taxon>
        <taxon>Teleostei</taxon>
        <taxon>Neoteleostei</taxon>
        <taxon>Acanthomorphata</taxon>
        <taxon>Carangaria</taxon>
        <taxon>Pleuronectiformes</taxon>
        <taxon>Pleuronectoidei</taxon>
        <taxon>Pleuronectidae</taxon>
        <taxon>Pleuronectes</taxon>
    </lineage>
</organism>
<protein>
    <submittedName>
        <fullName evidence="1">Uncharacterized protein</fullName>
    </submittedName>
</protein>
<evidence type="ECO:0000313" key="2">
    <source>
        <dbReference type="Proteomes" id="UP001153269"/>
    </source>
</evidence>
<proteinExistence type="predicted"/>